<dbReference type="EC" id="2.7.7.7" evidence="1"/>
<dbReference type="EMBL" id="CP039291">
    <property type="protein sequence ID" value="QCB92545.1"/>
    <property type="molecule type" value="Genomic_DNA"/>
</dbReference>
<dbReference type="NCBIfam" id="NF011538">
    <property type="entry name" value="PRK14975.1-1"/>
    <property type="match status" value="1"/>
</dbReference>
<dbReference type="InterPro" id="IPR002298">
    <property type="entry name" value="DNA_polymerase_A"/>
</dbReference>
<dbReference type="GO" id="GO:0006261">
    <property type="term" value="P:DNA-templated DNA replication"/>
    <property type="evidence" value="ECO:0007669"/>
    <property type="project" value="InterPro"/>
</dbReference>
<evidence type="ECO:0000313" key="6">
    <source>
        <dbReference type="Proteomes" id="UP000296469"/>
    </source>
</evidence>
<keyword evidence="5" id="KW-0540">Nuclease</keyword>
<dbReference type="PANTHER" id="PTHR10133:SF27">
    <property type="entry name" value="DNA POLYMERASE NU"/>
    <property type="match status" value="1"/>
</dbReference>
<dbReference type="Gene3D" id="3.30.70.370">
    <property type="match status" value="1"/>
</dbReference>
<feature type="domain" description="DNA-directed DNA polymerase family A palm" evidence="4">
    <location>
        <begin position="314"/>
        <end position="516"/>
    </location>
</feature>
<dbReference type="SMART" id="SM00482">
    <property type="entry name" value="POLAc"/>
    <property type="match status" value="1"/>
</dbReference>
<dbReference type="KEGG" id="celz:E5225_02240"/>
<evidence type="ECO:0000256" key="1">
    <source>
        <dbReference type="ARBA" id="ARBA00012417"/>
    </source>
</evidence>
<dbReference type="RefSeq" id="WP_135973529.1">
    <property type="nucleotide sequence ID" value="NZ_CP039291.1"/>
</dbReference>
<evidence type="ECO:0000256" key="2">
    <source>
        <dbReference type="ARBA" id="ARBA00022705"/>
    </source>
</evidence>
<keyword evidence="5" id="KW-0378">Hydrolase</keyword>
<dbReference type="InterPro" id="IPR001098">
    <property type="entry name" value="DNA-dir_DNA_pol_A_palm_dom"/>
</dbReference>
<evidence type="ECO:0000313" key="5">
    <source>
        <dbReference type="EMBL" id="QCB92545.1"/>
    </source>
</evidence>
<dbReference type="CDD" id="cd06444">
    <property type="entry name" value="DNA_pol_A"/>
    <property type="match status" value="1"/>
</dbReference>
<evidence type="ECO:0000256" key="3">
    <source>
        <dbReference type="ARBA" id="ARBA00049244"/>
    </source>
</evidence>
<dbReference type="GO" id="GO:0004527">
    <property type="term" value="F:exonuclease activity"/>
    <property type="evidence" value="ECO:0007669"/>
    <property type="project" value="UniProtKB-KW"/>
</dbReference>
<dbReference type="GO" id="GO:0003887">
    <property type="term" value="F:DNA-directed DNA polymerase activity"/>
    <property type="evidence" value="ECO:0007669"/>
    <property type="project" value="UniProtKB-EC"/>
</dbReference>
<keyword evidence="2" id="KW-0235">DNA replication</keyword>
<dbReference type="PANTHER" id="PTHR10133">
    <property type="entry name" value="DNA POLYMERASE I"/>
    <property type="match status" value="1"/>
</dbReference>
<dbReference type="SUPFAM" id="SSF56672">
    <property type="entry name" value="DNA/RNA polymerases"/>
    <property type="match status" value="1"/>
</dbReference>
<keyword evidence="6" id="KW-1185">Reference proteome</keyword>
<dbReference type="GO" id="GO:0003677">
    <property type="term" value="F:DNA binding"/>
    <property type="evidence" value="ECO:0007669"/>
    <property type="project" value="InterPro"/>
</dbReference>
<dbReference type="AlphaFoldDB" id="A0A4V1CMD3"/>
<sequence>MPAYVLVAPDAPGRTVTLVDLDEHAAETGRRTVAADALPAEVRRVEDAHAGAPPRWVWDDTRTRYPALLTAGVRVERSHDLRLCHAILRHSATCAASHLAQAPPGPWDADAPVPVPHAPSLFDALDDDAPAAVRDPLAELRAQLGAVAGSRHPGRLRLLLAAESTGALVAAEMHHDGLPWDAAVHDRILTDLLGPRPWGGARPQRLEALADEVRTALVAPALNPDSPPDLLRALRLQGFDVQSTSKWEIRGLDHAVVGPLLEYKKLSRLLSANGWAWLDQWVHDGRFRPDYVVGGVVTGRWASDGGGALQLPAQVRDAVRADPGWRLVVADAAQLEPRVLAAMSGDRDMAAAARHADLYQGVADAGVVPTRKDAKYAMLGAIYGATTGASAQLMPHLARAFPRAVALVEGAARAGERGEVVTTWLGRSSPPASDALRSALTAATGEGAGADDVRETRRRARDRGRFTRNFIVQGTAAEWAMCWMASLRRRLRGIDGRPHLVFFLHDEVVVHSPADVTDEVAAAVRDSADEAGRLLFGDAPVEFALDLSVVDSYAAAT</sequence>
<dbReference type="OrthoDB" id="4414061at2"/>
<evidence type="ECO:0000259" key="4">
    <source>
        <dbReference type="SMART" id="SM00482"/>
    </source>
</evidence>
<dbReference type="Proteomes" id="UP000296469">
    <property type="component" value="Chromosome"/>
</dbReference>
<keyword evidence="5" id="KW-0269">Exonuclease</keyword>
<dbReference type="PRINTS" id="PR00868">
    <property type="entry name" value="DNAPOLI"/>
</dbReference>
<proteinExistence type="predicted"/>
<dbReference type="InterPro" id="IPR043502">
    <property type="entry name" value="DNA/RNA_pol_sf"/>
</dbReference>
<name>A0A4V1CMD3_9CELL</name>
<gene>
    <name evidence="5" type="ORF">E5225_02240</name>
</gene>
<reference evidence="5 6" key="1">
    <citation type="submission" date="2019-04" db="EMBL/GenBank/DDBJ databases">
        <title>Isolation and identification of Cellulomonas shaoxiangyii sp. Nov. isolated from feces of the Tibetan antelopes (Pantholops hodgsonii) in the Qinghai-Tibet plateau of China.</title>
        <authorList>
            <person name="Tian Z."/>
        </authorList>
    </citation>
    <scope>NUCLEOTIDE SEQUENCE [LARGE SCALE GENOMIC DNA]</scope>
    <source>
        <strain evidence="5 6">Z28</strain>
    </source>
</reference>
<dbReference type="Gene3D" id="1.10.150.20">
    <property type="entry name" value="5' to 3' exonuclease, C-terminal subdomain"/>
    <property type="match status" value="1"/>
</dbReference>
<organism evidence="5 6">
    <name type="scientific">Cellulomonas shaoxiangyii</name>
    <dbReference type="NCBI Taxonomy" id="2566013"/>
    <lineage>
        <taxon>Bacteria</taxon>
        <taxon>Bacillati</taxon>
        <taxon>Actinomycetota</taxon>
        <taxon>Actinomycetes</taxon>
        <taxon>Micrococcales</taxon>
        <taxon>Cellulomonadaceae</taxon>
        <taxon>Cellulomonas</taxon>
    </lineage>
</organism>
<dbReference type="GO" id="GO:0006302">
    <property type="term" value="P:double-strand break repair"/>
    <property type="evidence" value="ECO:0007669"/>
    <property type="project" value="TreeGrafter"/>
</dbReference>
<comment type="catalytic activity">
    <reaction evidence="3">
        <text>DNA(n) + a 2'-deoxyribonucleoside 5'-triphosphate = DNA(n+1) + diphosphate</text>
        <dbReference type="Rhea" id="RHEA:22508"/>
        <dbReference type="Rhea" id="RHEA-COMP:17339"/>
        <dbReference type="Rhea" id="RHEA-COMP:17340"/>
        <dbReference type="ChEBI" id="CHEBI:33019"/>
        <dbReference type="ChEBI" id="CHEBI:61560"/>
        <dbReference type="ChEBI" id="CHEBI:173112"/>
        <dbReference type="EC" id="2.7.7.7"/>
    </reaction>
</comment>
<protein>
    <recommendedName>
        <fullName evidence="1">DNA-directed DNA polymerase</fullName>
        <ecNumber evidence="1">2.7.7.7</ecNumber>
    </recommendedName>
</protein>
<accession>A0A4V1CMD3</accession>
<dbReference type="Pfam" id="PF00476">
    <property type="entry name" value="DNA_pol_A"/>
    <property type="match status" value="1"/>
</dbReference>